<proteinExistence type="predicted"/>
<sequence>MLIVMMQVKQTELFCVPVLASLQVNFPVMRQVKQAEFFFRAFVLASLPWLRTCFNMTDDLFTSFIGFEFLFTFILCECFLLGRYFILCFLFFLIASLRLCDHRH</sequence>
<protein>
    <submittedName>
        <fullName evidence="2">Uncharacterized protein</fullName>
    </submittedName>
</protein>
<name>A0A8D9EGN7_9HEMI</name>
<dbReference type="AlphaFoldDB" id="A0A8D9EGN7"/>
<feature type="transmembrane region" description="Helical" evidence="1">
    <location>
        <begin position="69"/>
        <end position="95"/>
    </location>
</feature>
<dbReference type="EMBL" id="HBUF01534869">
    <property type="protein sequence ID" value="CAG6752981.1"/>
    <property type="molecule type" value="Transcribed_RNA"/>
</dbReference>
<organism evidence="2">
    <name type="scientific">Cacopsylla melanoneura</name>
    <dbReference type="NCBI Taxonomy" id="428564"/>
    <lineage>
        <taxon>Eukaryota</taxon>
        <taxon>Metazoa</taxon>
        <taxon>Ecdysozoa</taxon>
        <taxon>Arthropoda</taxon>
        <taxon>Hexapoda</taxon>
        <taxon>Insecta</taxon>
        <taxon>Pterygota</taxon>
        <taxon>Neoptera</taxon>
        <taxon>Paraneoptera</taxon>
        <taxon>Hemiptera</taxon>
        <taxon>Sternorrhyncha</taxon>
        <taxon>Psylloidea</taxon>
        <taxon>Psyllidae</taxon>
        <taxon>Psyllinae</taxon>
        <taxon>Cacopsylla</taxon>
    </lineage>
</organism>
<keyword evidence="1" id="KW-1133">Transmembrane helix</keyword>
<evidence type="ECO:0000313" key="2">
    <source>
        <dbReference type="EMBL" id="CAG6752981.1"/>
    </source>
</evidence>
<evidence type="ECO:0000256" key="1">
    <source>
        <dbReference type="SAM" id="Phobius"/>
    </source>
</evidence>
<feature type="transmembrane region" description="Helical" evidence="1">
    <location>
        <begin position="37"/>
        <end position="57"/>
    </location>
</feature>
<accession>A0A8D9EGN7</accession>
<reference evidence="2" key="1">
    <citation type="submission" date="2021-05" db="EMBL/GenBank/DDBJ databases">
        <authorList>
            <person name="Alioto T."/>
            <person name="Alioto T."/>
            <person name="Gomez Garrido J."/>
        </authorList>
    </citation>
    <scope>NUCLEOTIDE SEQUENCE</scope>
</reference>
<keyword evidence="1" id="KW-0472">Membrane</keyword>
<keyword evidence="1" id="KW-0812">Transmembrane</keyword>